<gene>
    <name evidence="2" type="ORF">UFOVP1655_3</name>
</gene>
<evidence type="ECO:0000313" key="2">
    <source>
        <dbReference type="EMBL" id="CAB4221978.1"/>
    </source>
</evidence>
<name>A0A6J5T2T9_9CAUD</name>
<protein>
    <submittedName>
        <fullName evidence="2">Uncharacterized protein</fullName>
    </submittedName>
</protein>
<reference evidence="2" key="1">
    <citation type="submission" date="2020-05" db="EMBL/GenBank/DDBJ databases">
        <authorList>
            <person name="Chiriac C."/>
            <person name="Salcher M."/>
            <person name="Ghai R."/>
            <person name="Kavagutti S V."/>
        </authorList>
    </citation>
    <scope>NUCLEOTIDE SEQUENCE</scope>
</reference>
<organism evidence="2">
    <name type="scientific">uncultured Caudovirales phage</name>
    <dbReference type="NCBI Taxonomy" id="2100421"/>
    <lineage>
        <taxon>Viruses</taxon>
        <taxon>Duplodnaviria</taxon>
        <taxon>Heunggongvirae</taxon>
        <taxon>Uroviricota</taxon>
        <taxon>Caudoviricetes</taxon>
        <taxon>Peduoviridae</taxon>
        <taxon>Maltschvirus</taxon>
        <taxon>Maltschvirus maltsch</taxon>
    </lineage>
</organism>
<accession>A0A6J5T2T9</accession>
<dbReference type="EMBL" id="LR797523">
    <property type="protein sequence ID" value="CAB4221978.1"/>
    <property type="molecule type" value="Genomic_DNA"/>
</dbReference>
<feature type="coiled-coil region" evidence="1">
    <location>
        <begin position="37"/>
        <end position="64"/>
    </location>
</feature>
<evidence type="ECO:0000256" key="1">
    <source>
        <dbReference type="SAM" id="Coils"/>
    </source>
</evidence>
<proteinExistence type="predicted"/>
<sequence>MYVEVVGTDFIRDTNSMAIINTNDNAKNEYYNKVKLLTTQKQELNTVKSEIDNIKNDISEIKQLMLAILNKG</sequence>
<keyword evidence="1" id="KW-0175">Coiled coil</keyword>